<dbReference type="EMBL" id="JACXVP010000012">
    <property type="protein sequence ID" value="KAG5571702.1"/>
    <property type="molecule type" value="Genomic_DNA"/>
</dbReference>
<dbReference type="Proteomes" id="UP000824120">
    <property type="component" value="Chromosome 12"/>
</dbReference>
<comment type="caution">
    <text evidence="1">The sequence shown here is derived from an EMBL/GenBank/DDBJ whole genome shotgun (WGS) entry which is preliminary data.</text>
</comment>
<evidence type="ECO:0000313" key="1">
    <source>
        <dbReference type="EMBL" id="KAG5571702.1"/>
    </source>
</evidence>
<sequence>MRYNLRNWKKLSYNSVVFKVKTCIRRLVKIAYPMMNQVPTNWTNMVSSYDYCLRNHKGDLIITQGEKIHETTTIEAEAFVIKEAIYHCVPNEPH</sequence>
<name>A0A9J5W9R7_SOLCO</name>
<reference evidence="1 2" key="1">
    <citation type="submission" date="2020-09" db="EMBL/GenBank/DDBJ databases">
        <title>De no assembly of potato wild relative species, Solanum commersonii.</title>
        <authorList>
            <person name="Cho K."/>
        </authorList>
    </citation>
    <scope>NUCLEOTIDE SEQUENCE [LARGE SCALE GENOMIC DNA]</scope>
    <source>
        <strain evidence="1">LZ3.2</strain>
        <tissue evidence="1">Leaf</tissue>
    </source>
</reference>
<organism evidence="1 2">
    <name type="scientific">Solanum commersonii</name>
    <name type="common">Commerson's wild potato</name>
    <name type="synonym">Commerson's nightshade</name>
    <dbReference type="NCBI Taxonomy" id="4109"/>
    <lineage>
        <taxon>Eukaryota</taxon>
        <taxon>Viridiplantae</taxon>
        <taxon>Streptophyta</taxon>
        <taxon>Embryophyta</taxon>
        <taxon>Tracheophyta</taxon>
        <taxon>Spermatophyta</taxon>
        <taxon>Magnoliopsida</taxon>
        <taxon>eudicotyledons</taxon>
        <taxon>Gunneridae</taxon>
        <taxon>Pentapetalae</taxon>
        <taxon>asterids</taxon>
        <taxon>lamiids</taxon>
        <taxon>Solanales</taxon>
        <taxon>Solanaceae</taxon>
        <taxon>Solanoideae</taxon>
        <taxon>Solaneae</taxon>
        <taxon>Solanum</taxon>
    </lineage>
</organism>
<evidence type="ECO:0000313" key="2">
    <source>
        <dbReference type="Proteomes" id="UP000824120"/>
    </source>
</evidence>
<proteinExistence type="predicted"/>
<gene>
    <name evidence="1" type="ORF">H5410_061468</name>
</gene>
<accession>A0A9J5W9R7</accession>
<dbReference type="AlphaFoldDB" id="A0A9J5W9R7"/>
<keyword evidence="2" id="KW-1185">Reference proteome</keyword>
<protein>
    <submittedName>
        <fullName evidence="1">Uncharacterized protein</fullName>
    </submittedName>
</protein>